<dbReference type="KEGG" id="erc:Ecym_6006"/>
<dbReference type="HOGENOM" id="CLU_385036_0_0_1"/>
<dbReference type="FunCoup" id="G8JUT5">
    <property type="interactions" value="110"/>
</dbReference>
<keyword evidence="2" id="KW-1185">Reference proteome</keyword>
<dbReference type="Gene3D" id="3.40.50.10130">
    <property type="match status" value="1"/>
</dbReference>
<name>G8JUT5_ERECY</name>
<dbReference type="Proteomes" id="UP000006790">
    <property type="component" value="Chromosome 6"/>
</dbReference>
<dbReference type="EMBL" id="CP002502">
    <property type="protein sequence ID" value="AET40414.1"/>
    <property type="molecule type" value="Genomic_DNA"/>
</dbReference>
<protein>
    <submittedName>
        <fullName evidence="1">Uncharacterized protein</fullName>
    </submittedName>
</protein>
<dbReference type="InParanoid" id="G8JUT5"/>
<dbReference type="eggNOG" id="ENOG502S02Z">
    <property type="taxonomic scope" value="Eukaryota"/>
</dbReference>
<dbReference type="GeneID" id="11468798"/>
<dbReference type="OrthoDB" id="4069286at2759"/>
<accession>G8JUT5</accession>
<gene>
    <name evidence="1" type="ordered locus">Ecym_6006</name>
</gene>
<evidence type="ECO:0000313" key="2">
    <source>
        <dbReference type="Proteomes" id="UP000006790"/>
    </source>
</evidence>
<reference evidence="2" key="1">
    <citation type="journal article" date="2012" name="G3 (Bethesda)">
        <title>Pichia sorbitophila, an interspecies yeast hybrid reveals early steps of genome resolution following polyploidization.</title>
        <authorList>
            <person name="Leh Louis V."/>
            <person name="Despons L."/>
            <person name="Friedrich A."/>
            <person name="Martin T."/>
            <person name="Durrens P."/>
            <person name="Casaregola S."/>
            <person name="Neuveglise C."/>
            <person name="Fairhead C."/>
            <person name="Marck C."/>
            <person name="Cruz J.A."/>
            <person name="Straub M.L."/>
            <person name="Kugler V."/>
            <person name="Sacerdot C."/>
            <person name="Uzunov Z."/>
            <person name="Thierry A."/>
            <person name="Weiss S."/>
            <person name="Bleykasten C."/>
            <person name="De Montigny J."/>
            <person name="Jacques N."/>
            <person name="Jung P."/>
            <person name="Lemaire M."/>
            <person name="Mallet S."/>
            <person name="Morel G."/>
            <person name="Richard G.F."/>
            <person name="Sarkar A."/>
            <person name="Savel G."/>
            <person name="Schacherer J."/>
            <person name="Seret M.L."/>
            <person name="Talla E."/>
            <person name="Samson G."/>
            <person name="Jubin C."/>
            <person name="Poulain J."/>
            <person name="Vacherie B."/>
            <person name="Barbe V."/>
            <person name="Pelletier E."/>
            <person name="Sherman D.J."/>
            <person name="Westhof E."/>
            <person name="Weissenbach J."/>
            <person name="Baret P.V."/>
            <person name="Wincker P."/>
            <person name="Gaillardin C."/>
            <person name="Dujon B."/>
            <person name="Souciet J.L."/>
        </authorList>
    </citation>
    <scope>NUCLEOTIDE SEQUENCE [LARGE SCALE GENOMIC DNA]</scope>
    <source>
        <strain evidence="2">CBS 270.75 / DBVPG 7215 / KCTC 17166 / NRRL Y-17582</strain>
    </source>
</reference>
<dbReference type="OMA" id="NTSMIPH"/>
<organism evidence="1 2">
    <name type="scientific">Eremothecium cymbalariae (strain CBS 270.75 / DBVPG 7215 / KCTC 17166 / NRRL Y-17582)</name>
    <name type="common">Yeast</name>
    <dbReference type="NCBI Taxonomy" id="931890"/>
    <lineage>
        <taxon>Eukaryota</taxon>
        <taxon>Fungi</taxon>
        <taxon>Dikarya</taxon>
        <taxon>Ascomycota</taxon>
        <taxon>Saccharomycotina</taxon>
        <taxon>Saccharomycetes</taxon>
        <taxon>Saccharomycetales</taxon>
        <taxon>Saccharomycetaceae</taxon>
        <taxon>Eremothecium</taxon>
    </lineage>
</organism>
<dbReference type="STRING" id="931890.G8JUT5"/>
<sequence length="719" mass="83166">MGDFTWDDTLATYNPTLEFWATETLFQPCTCFGGYARPSEAQKILKENLLLNKRSRQWLARCSKASSDVEFKRLRSELRNTPEQFLKYFIIVDDFCSVQNTTGILSLVRREAVHNVLKLEKWVNDGRLDTDFTSFFNQKEKISIDKDGLALLSSIKFTEETQNLEWKPLSASKTLITKFSIERGLRCRSKIFSNKAVDFKPMPNKIDRQIEEIYDEKLSRSVYFFMEGENGIKFKKLHQCRFYKYLIDQKLTKLGSNAQNINRSAQMYNMIENWSVTNPSTNKVLVRLEAQCKEESFSNVIFYKVKQPHIKRKTTNTRDPSLLFRSVKWRLYDGILKAMKWDPFQHAKHMNISEILDSEPVENVPINVPVSKFTFNKIRYNSIEFLSTICESKTTRSPIGDAVANNTMQGVEDEDSVEGTNPQDSSSSINLSMASILPAKRSFIDDNLKSLIEKRRSKSQSTPNSTINIPSMELLGITTNHKENETVRSNVSLSSPTKNRRLDKAPSIEYNPELNGKCILLNWHKVNENYQLLQHLSKFSEFTIIERELPYGCDFILSSSVCIVRIQIQKFFQVTNENELFYASTLAELHQKFTNVIALVEYTETIAEVDSDLFFKVQLMLQVSGIQCFMVNDVRIIAQWILDLAVDSPLYDESFDDISDDERILINLGINLFAAKEICAKCTSYQFLTMTATDRYRSFYHLLTEDHLNLVTRLMSLSW</sequence>
<dbReference type="AlphaFoldDB" id="G8JUT5"/>
<proteinExistence type="predicted"/>
<evidence type="ECO:0000313" key="1">
    <source>
        <dbReference type="EMBL" id="AET40414.1"/>
    </source>
</evidence>
<dbReference type="RefSeq" id="XP_003647231.1">
    <property type="nucleotide sequence ID" value="XM_003647183.1"/>
</dbReference>